<dbReference type="GeneID" id="74940855"/>
<gene>
    <name evidence="1" type="ORF">N0B31_00495</name>
</gene>
<dbReference type="RefSeq" id="WP_260593761.1">
    <property type="nucleotide sequence ID" value="NZ_CP104003.1"/>
</dbReference>
<dbReference type="InterPro" id="IPR006311">
    <property type="entry name" value="TAT_signal"/>
</dbReference>
<dbReference type="PROSITE" id="PS51318">
    <property type="entry name" value="TAT"/>
    <property type="match status" value="1"/>
</dbReference>
<keyword evidence="2" id="KW-1185">Reference proteome</keyword>
<evidence type="ECO:0000313" key="2">
    <source>
        <dbReference type="Proteomes" id="UP001057580"/>
    </source>
</evidence>
<evidence type="ECO:0000313" key="1">
    <source>
        <dbReference type="EMBL" id="UWM54773.1"/>
    </source>
</evidence>
<organism evidence="1 2">
    <name type="scientific">Salinirubellus salinus</name>
    <dbReference type="NCBI Taxonomy" id="1364945"/>
    <lineage>
        <taxon>Archaea</taxon>
        <taxon>Methanobacteriati</taxon>
        <taxon>Methanobacteriota</taxon>
        <taxon>Stenosarchaea group</taxon>
        <taxon>Halobacteria</taxon>
        <taxon>Halobacteriales</taxon>
        <taxon>Natronomonadaceae</taxon>
        <taxon>Salinirubellus</taxon>
    </lineage>
</organism>
<dbReference type="KEGG" id="ssai:N0B31_00495"/>
<protein>
    <submittedName>
        <fullName evidence="1">Uncharacterized protein</fullName>
    </submittedName>
</protein>
<reference evidence="1" key="1">
    <citation type="submission" date="2022-09" db="EMBL/GenBank/DDBJ databases">
        <title>Diverse halophilic archaea isolated from saline environments.</title>
        <authorList>
            <person name="Cui H.-L."/>
        </authorList>
    </citation>
    <scope>NUCLEOTIDE SEQUENCE</scope>
    <source>
        <strain evidence="1">ZS-35-S2</strain>
    </source>
</reference>
<sequence length="244" mass="25578">MPSRRTLLTGLSGVAVGSLAGCVTDLTDTASAGASIPLGADRLAFRDGFESEAVELRQKYGDHGVWGLDGPRSPALGADTEYLGARVQQLDVPEEHGGRPFALAHGAALVYRVGERRRVWLWLAARPRQVSGRLGRTNLSRLAVETEPGPGWELTVATPRGPTREGPVAVSLDERGPSARVPLEGGGLAADTYELGPAGRVEVAWQGVSGETRAVHALVEYASTGDDAFEPPVSVRVAAARGAL</sequence>
<dbReference type="EMBL" id="CP104003">
    <property type="protein sequence ID" value="UWM54773.1"/>
    <property type="molecule type" value="Genomic_DNA"/>
</dbReference>
<name>A0A9E7R4T8_9EURY</name>
<dbReference type="Proteomes" id="UP001057580">
    <property type="component" value="Chromosome"/>
</dbReference>
<dbReference type="PROSITE" id="PS51257">
    <property type="entry name" value="PROKAR_LIPOPROTEIN"/>
    <property type="match status" value="1"/>
</dbReference>
<accession>A0A9E7R4T8</accession>
<dbReference type="AlphaFoldDB" id="A0A9E7R4T8"/>
<proteinExistence type="predicted"/>